<dbReference type="OrthoDB" id="2126411at2759"/>
<proteinExistence type="predicted"/>
<protein>
    <submittedName>
        <fullName evidence="1">Uncharacterized protein</fullName>
    </submittedName>
</protein>
<dbReference type="PANTHER" id="PTHR24274">
    <property type="entry name" value="CILIA- AND FLAGELLA-ASSOCIATED PROTEIN 161"/>
    <property type="match status" value="1"/>
</dbReference>
<dbReference type="PANTHER" id="PTHR24274:SF1">
    <property type="entry name" value="CILIA- AND FLAGELLA-ASSOCIATED PROTEIN 161"/>
    <property type="match status" value="1"/>
</dbReference>
<dbReference type="GO" id="GO:0060271">
    <property type="term" value="P:cilium assembly"/>
    <property type="evidence" value="ECO:0007669"/>
    <property type="project" value="TreeGrafter"/>
</dbReference>
<organism evidence="1 2">
    <name type="scientific">Brassicogethes aeneus</name>
    <name type="common">Rape pollen beetle</name>
    <name type="synonym">Meligethes aeneus</name>
    <dbReference type="NCBI Taxonomy" id="1431903"/>
    <lineage>
        <taxon>Eukaryota</taxon>
        <taxon>Metazoa</taxon>
        <taxon>Ecdysozoa</taxon>
        <taxon>Arthropoda</taxon>
        <taxon>Hexapoda</taxon>
        <taxon>Insecta</taxon>
        <taxon>Pterygota</taxon>
        <taxon>Neoptera</taxon>
        <taxon>Endopterygota</taxon>
        <taxon>Coleoptera</taxon>
        <taxon>Polyphaga</taxon>
        <taxon>Cucujiformia</taxon>
        <taxon>Nitidulidae</taxon>
        <taxon>Meligethinae</taxon>
        <taxon>Brassicogethes</taxon>
    </lineage>
</organism>
<dbReference type="EMBL" id="OV121142">
    <property type="protein sequence ID" value="CAH0549466.1"/>
    <property type="molecule type" value="Genomic_DNA"/>
</dbReference>
<dbReference type="Proteomes" id="UP001154078">
    <property type="component" value="Chromosome 11"/>
</dbReference>
<evidence type="ECO:0000313" key="1">
    <source>
        <dbReference type="EMBL" id="CAH0549466.1"/>
    </source>
</evidence>
<dbReference type="Pfam" id="PF24569">
    <property type="entry name" value="CFAP161"/>
    <property type="match status" value="2"/>
</dbReference>
<gene>
    <name evidence="1" type="ORF">MELIAE_LOCUS2598</name>
</gene>
<accession>A0A9P0FD72</accession>
<evidence type="ECO:0000313" key="2">
    <source>
        <dbReference type="Proteomes" id="UP001154078"/>
    </source>
</evidence>
<dbReference type="GO" id="GO:0031514">
    <property type="term" value="C:motile cilium"/>
    <property type="evidence" value="ECO:0007669"/>
    <property type="project" value="TreeGrafter"/>
</dbReference>
<dbReference type="AlphaFoldDB" id="A0A9P0FD72"/>
<reference evidence="1" key="1">
    <citation type="submission" date="2021-12" db="EMBL/GenBank/DDBJ databases">
        <authorList>
            <person name="King R."/>
        </authorList>
    </citation>
    <scope>NUCLEOTIDE SEQUENCE</scope>
</reference>
<name>A0A9P0FD72_BRAAE</name>
<dbReference type="InterPro" id="IPR055325">
    <property type="entry name" value="CF161"/>
</dbReference>
<sequence>MDKDIPEEFLHNTGNYYSAPCLIGHWQERLATVESTGRNIKEKQKRGTLKIQKLRNLMTSLLQPEKLAMDTPLITFGAHYQLKNTDVPLYHDSVICHGLYASVTVDKARLGFSQDFWESCTPTAAPYNRPCVRNTITIVSSDPRYDRSGLQVVYEECICIQFTSHNGGKYYLHYDSSPMSGGSQSISLKTEIGPYSIFRIRCLEKNKEKTPIPIDSKVILVHMASNKMIAIDKSWVDTFYGPERFMSCRSGYDARRKLISDCVWTIVGHPKHDVSIIYRACLGENIPEELLDY</sequence>
<keyword evidence="2" id="KW-1185">Reference proteome</keyword>